<feature type="transmembrane region" description="Helical" evidence="6">
    <location>
        <begin position="306"/>
        <end position="324"/>
    </location>
</feature>
<evidence type="ECO:0008006" key="8">
    <source>
        <dbReference type="Google" id="ProtNLM"/>
    </source>
</evidence>
<feature type="transmembrane region" description="Helical" evidence="6">
    <location>
        <begin position="101"/>
        <end position="120"/>
    </location>
</feature>
<feature type="transmembrane region" description="Helical" evidence="6">
    <location>
        <begin position="336"/>
        <end position="355"/>
    </location>
</feature>
<keyword evidence="5 6" id="KW-0472">Membrane</keyword>
<reference evidence="7" key="1">
    <citation type="journal article" date="2015" name="Nature">
        <title>Complex archaea that bridge the gap between prokaryotes and eukaryotes.</title>
        <authorList>
            <person name="Spang A."/>
            <person name="Saw J.H."/>
            <person name="Jorgensen S.L."/>
            <person name="Zaremba-Niedzwiedzka K."/>
            <person name="Martijn J."/>
            <person name="Lind A.E."/>
            <person name="van Eijk R."/>
            <person name="Schleper C."/>
            <person name="Guy L."/>
            <person name="Ettema T.J."/>
        </authorList>
    </citation>
    <scope>NUCLEOTIDE SEQUENCE</scope>
</reference>
<feature type="transmembrane region" description="Helical" evidence="6">
    <location>
        <begin position="62"/>
        <end position="80"/>
    </location>
</feature>
<dbReference type="PANTHER" id="PTHR33529">
    <property type="entry name" value="SLR0882 PROTEIN-RELATED"/>
    <property type="match status" value="1"/>
</dbReference>
<evidence type="ECO:0000256" key="1">
    <source>
        <dbReference type="ARBA" id="ARBA00004651"/>
    </source>
</evidence>
<sequence>MTNWTLNRYFFRLYVVSFLSTLLAVFALIYLIDMIEISRRGGLPDVGVGAVALFSALRVPSFIGQAFPFIILFSSVYTLLTLNRRLELVVARASGVSIWQILIPFAAGSLLIGLAATFVYNPLSAYTKSLAQDMQAMSDGTALADDSDRVPWLRQSSEGISSILGATTVARNGALLGGVTAFVLGDDGIVRDRIDAPRATLTDGAWILEEPRITRIGRTPEYPASYRLPTSLKPEYIEQRLADPEAISIWELGSKINVAASLGFNSMAFSMQYNTLVAQPALFIAMTLLAATVATRFSRTGQSGRTIAGGVLAGFVLYVVTFLAKALGSNSVVPPVIAAWFPVLAAGLVGVTILLHQEDG</sequence>
<keyword evidence="3 6" id="KW-0812">Transmembrane</keyword>
<evidence type="ECO:0000256" key="3">
    <source>
        <dbReference type="ARBA" id="ARBA00022692"/>
    </source>
</evidence>
<name>A0A0F9XYE6_9ZZZZ</name>
<accession>A0A0F9XYE6</accession>
<comment type="caution">
    <text evidence="7">The sequence shown here is derived from an EMBL/GenBank/DDBJ whole genome shotgun (WGS) entry which is preliminary data.</text>
</comment>
<dbReference type="EMBL" id="LAZR01000058">
    <property type="protein sequence ID" value="KKN97418.1"/>
    <property type="molecule type" value="Genomic_DNA"/>
</dbReference>
<dbReference type="GO" id="GO:0015920">
    <property type="term" value="P:lipopolysaccharide transport"/>
    <property type="evidence" value="ECO:0007669"/>
    <property type="project" value="TreeGrafter"/>
</dbReference>
<dbReference type="PANTHER" id="PTHR33529:SF2">
    <property type="entry name" value="LIPOPOLYSACCHARIDE EXPORT SYSTEM PERMEASE PROTEIN LPTG"/>
    <property type="match status" value="1"/>
</dbReference>
<evidence type="ECO:0000256" key="4">
    <source>
        <dbReference type="ARBA" id="ARBA00022989"/>
    </source>
</evidence>
<dbReference type="InterPro" id="IPR005495">
    <property type="entry name" value="LptG/LptF_permease"/>
</dbReference>
<organism evidence="7">
    <name type="scientific">marine sediment metagenome</name>
    <dbReference type="NCBI Taxonomy" id="412755"/>
    <lineage>
        <taxon>unclassified sequences</taxon>
        <taxon>metagenomes</taxon>
        <taxon>ecological metagenomes</taxon>
    </lineage>
</organism>
<dbReference type="GO" id="GO:0055085">
    <property type="term" value="P:transmembrane transport"/>
    <property type="evidence" value="ECO:0007669"/>
    <property type="project" value="InterPro"/>
</dbReference>
<gene>
    <name evidence="7" type="ORF">LCGC14_0158370</name>
</gene>
<dbReference type="AlphaFoldDB" id="A0A0F9XYE6"/>
<dbReference type="NCBIfam" id="TIGR04408">
    <property type="entry name" value="LptG_lptG"/>
    <property type="match status" value="1"/>
</dbReference>
<keyword evidence="2" id="KW-1003">Cell membrane</keyword>
<feature type="transmembrane region" description="Helical" evidence="6">
    <location>
        <begin position="12"/>
        <end position="32"/>
    </location>
</feature>
<evidence type="ECO:0000256" key="5">
    <source>
        <dbReference type="ARBA" id="ARBA00023136"/>
    </source>
</evidence>
<keyword evidence="4 6" id="KW-1133">Transmembrane helix</keyword>
<dbReference type="InterPro" id="IPR030923">
    <property type="entry name" value="LptG"/>
</dbReference>
<evidence type="ECO:0000313" key="7">
    <source>
        <dbReference type="EMBL" id="KKN97418.1"/>
    </source>
</evidence>
<dbReference type="Pfam" id="PF03739">
    <property type="entry name" value="LptF_LptG"/>
    <property type="match status" value="1"/>
</dbReference>
<protein>
    <recommendedName>
        <fullName evidence="8">LPS export ABC transporter permease LptG</fullName>
    </recommendedName>
</protein>
<comment type="subcellular location">
    <subcellularLocation>
        <location evidence="1">Cell membrane</location>
        <topology evidence="1">Multi-pass membrane protein</topology>
    </subcellularLocation>
</comment>
<evidence type="ECO:0000256" key="6">
    <source>
        <dbReference type="SAM" id="Phobius"/>
    </source>
</evidence>
<feature type="transmembrane region" description="Helical" evidence="6">
    <location>
        <begin position="276"/>
        <end position="294"/>
    </location>
</feature>
<evidence type="ECO:0000256" key="2">
    <source>
        <dbReference type="ARBA" id="ARBA00022475"/>
    </source>
</evidence>
<dbReference type="GO" id="GO:0043190">
    <property type="term" value="C:ATP-binding cassette (ABC) transporter complex"/>
    <property type="evidence" value="ECO:0007669"/>
    <property type="project" value="InterPro"/>
</dbReference>
<proteinExistence type="predicted"/>